<dbReference type="Proteomes" id="UP000231358">
    <property type="component" value="Unassembled WGS sequence"/>
</dbReference>
<evidence type="ECO:0000313" key="11">
    <source>
        <dbReference type="Proteomes" id="UP000231358"/>
    </source>
</evidence>
<dbReference type="GO" id="GO:0016020">
    <property type="term" value="C:membrane"/>
    <property type="evidence" value="ECO:0007669"/>
    <property type="project" value="UniProtKB-SubCell"/>
</dbReference>
<feature type="transmembrane region" description="Helical" evidence="8">
    <location>
        <begin position="285"/>
        <end position="308"/>
    </location>
</feature>
<evidence type="ECO:0000259" key="9">
    <source>
        <dbReference type="PROSITE" id="PS50850"/>
    </source>
</evidence>
<feature type="transmembrane region" description="Helical" evidence="8">
    <location>
        <begin position="445"/>
        <end position="464"/>
    </location>
</feature>
<evidence type="ECO:0000256" key="5">
    <source>
        <dbReference type="ARBA" id="ARBA00022989"/>
    </source>
</evidence>
<comment type="subcellular location">
    <subcellularLocation>
        <location evidence="1">Membrane</location>
        <topology evidence="1">Multi-pass membrane protein</topology>
    </subcellularLocation>
</comment>
<dbReference type="PROSITE" id="PS50850">
    <property type="entry name" value="MFS"/>
    <property type="match status" value="1"/>
</dbReference>
<comment type="similarity">
    <text evidence="2">Belongs to the major facilitator superfamily. Monocarboxylate porter (TC 2.A.1.13) family.</text>
</comment>
<dbReference type="EMBL" id="NEXV01000063">
    <property type="protein sequence ID" value="PIG89354.1"/>
    <property type="molecule type" value="Genomic_DNA"/>
</dbReference>
<feature type="non-terminal residue" evidence="10">
    <location>
        <position position="1"/>
    </location>
</feature>
<comment type="caution">
    <text evidence="10">The sequence shown here is derived from an EMBL/GenBank/DDBJ whole genome shotgun (WGS) entry which is preliminary data.</text>
</comment>
<gene>
    <name evidence="10" type="ORF">AARAC_006558</name>
</gene>
<dbReference type="InterPro" id="IPR036259">
    <property type="entry name" value="MFS_trans_sf"/>
</dbReference>
<reference evidence="10 11" key="1">
    <citation type="submission" date="2017-05" db="EMBL/GenBank/DDBJ databases">
        <title>Genome sequence for an aflatoxigenic pathogen of Argentinian peanut, Aspergillus arachidicola.</title>
        <authorList>
            <person name="Moore G."/>
            <person name="Beltz S.B."/>
            <person name="Mack B.M."/>
        </authorList>
    </citation>
    <scope>NUCLEOTIDE SEQUENCE [LARGE SCALE GENOMIC DNA]</scope>
    <source>
        <strain evidence="10 11">CBS 117610</strain>
    </source>
</reference>
<dbReference type="InterPro" id="IPR011701">
    <property type="entry name" value="MFS"/>
</dbReference>
<organism evidence="10 11">
    <name type="scientific">Aspergillus arachidicola</name>
    <dbReference type="NCBI Taxonomy" id="656916"/>
    <lineage>
        <taxon>Eukaryota</taxon>
        <taxon>Fungi</taxon>
        <taxon>Dikarya</taxon>
        <taxon>Ascomycota</taxon>
        <taxon>Pezizomycotina</taxon>
        <taxon>Eurotiomycetes</taxon>
        <taxon>Eurotiomycetidae</taxon>
        <taxon>Eurotiales</taxon>
        <taxon>Aspergillaceae</taxon>
        <taxon>Aspergillus</taxon>
        <taxon>Aspergillus subgen. Circumdati</taxon>
    </lineage>
</organism>
<evidence type="ECO:0000256" key="1">
    <source>
        <dbReference type="ARBA" id="ARBA00004141"/>
    </source>
</evidence>
<dbReference type="Gene3D" id="1.20.1250.20">
    <property type="entry name" value="MFS general substrate transporter like domains"/>
    <property type="match status" value="2"/>
</dbReference>
<protein>
    <submittedName>
        <fullName evidence="10">Monocarboxylate transporter</fullName>
    </submittedName>
</protein>
<feature type="transmembrane region" description="Helical" evidence="8">
    <location>
        <begin position="176"/>
        <end position="196"/>
    </location>
</feature>
<dbReference type="GO" id="GO:0022857">
    <property type="term" value="F:transmembrane transporter activity"/>
    <property type="evidence" value="ECO:0007669"/>
    <property type="project" value="InterPro"/>
</dbReference>
<feature type="compositionally biased region" description="Basic and acidic residues" evidence="7">
    <location>
        <begin position="31"/>
        <end position="66"/>
    </location>
</feature>
<keyword evidence="11" id="KW-1185">Reference proteome</keyword>
<feature type="transmembrane region" description="Helical" evidence="8">
    <location>
        <begin position="411"/>
        <end position="433"/>
    </location>
</feature>
<evidence type="ECO:0000313" key="10">
    <source>
        <dbReference type="EMBL" id="PIG89354.1"/>
    </source>
</evidence>
<feature type="region of interest" description="Disordered" evidence="7">
    <location>
        <begin position="28"/>
        <end position="75"/>
    </location>
</feature>
<evidence type="ECO:0000256" key="8">
    <source>
        <dbReference type="SAM" id="Phobius"/>
    </source>
</evidence>
<feature type="transmembrane region" description="Helical" evidence="8">
    <location>
        <begin position="208"/>
        <end position="228"/>
    </location>
</feature>
<proteinExistence type="inferred from homology"/>
<feature type="transmembrane region" description="Helical" evidence="8">
    <location>
        <begin position="320"/>
        <end position="339"/>
    </location>
</feature>
<feature type="transmembrane region" description="Helical" evidence="8">
    <location>
        <begin position="351"/>
        <end position="370"/>
    </location>
</feature>
<evidence type="ECO:0000256" key="4">
    <source>
        <dbReference type="ARBA" id="ARBA00022692"/>
    </source>
</evidence>
<evidence type="ECO:0000256" key="2">
    <source>
        <dbReference type="ARBA" id="ARBA00006727"/>
    </source>
</evidence>
<dbReference type="SUPFAM" id="SSF103473">
    <property type="entry name" value="MFS general substrate transporter"/>
    <property type="match status" value="1"/>
</dbReference>
<keyword evidence="3" id="KW-0813">Transport</keyword>
<feature type="transmembrane region" description="Helical" evidence="8">
    <location>
        <begin position="376"/>
        <end position="399"/>
    </location>
</feature>
<accession>A0A2G7G942</accession>
<keyword evidence="4 8" id="KW-0812">Transmembrane</keyword>
<keyword evidence="6 8" id="KW-0472">Membrane</keyword>
<evidence type="ECO:0000256" key="7">
    <source>
        <dbReference type="SAM" id="MobiDB-lite"/>
    </source>
</evidence>
<feature type="transmembrane region" description="Helical" evidence="8">
    <location>
        <begin position="151"/>
        <end position="170"/>
    </location>
</feature>
<dbReference type="PANTHER" id="PTHR11360:SF224">
    <property type="entry name" value="MAJOR FACILITATOR SUPERFAMILY (MFS) PROFILE DOMAIN-CONTAINING PROTEIN-RELATED"/>
    <property type="match status" value="1"/>
</dbReference>
<feature type="domain" description="Major facilitator superfamily (MFS) profile" evidence="9">
    <location>
        <begin position="80"/>
        <end position="474"/>
    </location>
</feature>
<sequence length="474" mass="51236">RQNMSSLYNCLLDQSILNERTTHLINTDWPKNMDRSRTSSQDRDVLPPRGDEGRISPSLDKEKSPSPEDQPDAPPDGGLTAWLVVVGAWCTSFCSFGWVNSVGIFQNYYESHLLKHLSSSTISWIPSLQIFFMFAMGPIVGKLYDTFGARYLIIGGTFFHVFGLMMASISTQYYQLLLSQGICSAIGAAAIFQPALSAVSAWFNRKRGIAFATLSTGSSVGGVIFPIMVDRLIAKVGFGWSMRISAFMILFLLGIAIVTVKARRPPQQGPKPSGVQLLQPFKEPVFIVTLLGYMLLTYGVFIPINYVIVQAVASGMNADLASYLVPMLNGASLFGRLGAGFMSDRYGRYNIFIVMCIVAGVLVLALWIPATSNAPIIVFATLFGFASGAYVSLSPALIAQISPLKEVGYRTGLLFLFASVGGLTTSPIAGAILQNAGGDYAHMKIFSGVMLLGGTAFIITARIVGTGLKLVVKY</sequence>
<name>A0A2G7G942_9EURO</name>
<dbReference type="InterPro" id="IPR020846">
    <property type="entry name" value="MFS_dom"/>
</dbReference>
<dbReference type="InterPro" id="IPR050327">
    <property type="entry name" value="Proton-linked_MCT"/>
</dbReference>
<feature type="transmembrane region" description="Helical" evidence="8">
    <location>
        <begin position="121"/>
        <end position="144"/>
    </location>
</feature>
<evidence type="ECO:0000256" key="6">
    <source>
        <dbReference type="ARBA" id="ARBA00023136"/>
    </source>
</evidence>
<dbReference type="PANTHER" id="PTHR11360">
    <property type="entry name" value="MONOCARBOXYLATE TRANSPORTER"/>
    <property type="match status" value="1"/>
</dbReference>
<feature type="transmembrane region" description="Helical" evidence="8">
    <location>
        <begin position="79"/>
        <end position="101"/>
    </location>
</feature>
<dbReference type="CDD" id="cd17352">
    <property type="entry name" value="MFS_MCT_SLC16"/>
    <property type="match status" value="1"/>
</dbReference>
<keyword evidence="5 8" id="KW-1133">Transmembrane helix</keyword>
<dbReference type="Pfam" id="PF07690">
    <property type="entry name" value="MFS_1"/>
    <property type="match status" value="1"/>
</dbReference>
<feature type="transmembrane region" description="Helical" evidence="8">
    <location>
        <begin position="240"/>
        <end position="260"/>
    </location>
</feature>
<evidence type="ECO:0000256" key="3">
    <source>
        <dbReference type="ARBA" id="ARBA00022448"/>
    </source>
</evidence>
<dbReference type="AlphaFoldDB" id="A0A2G7G942"/>